<organism evidence="2 3">
    <name type="scientific">Ranatra chinensis</name>
    <dbReference type="NCBI Taxonomy" id="642074"/>
    <lineage>
        <taxon>Eukaryota</taxon>
        <taxon>Metazoa</taxon>
        <taxon>Ecdysozoa</taxon>
        <taxon>Arthropoda</taxon>
        <taxon>Hexapoda</taxon>
        <taxon>Insecta</taxon>
        <taxon>Pterygota</taxon>
        <taxon>Neoptera</taxon>
        <taxon>Paraneoptera</taxon>
        <taxon>Hemiptera</taxon>
        <taxon>Heteroptera</taxon>
        <taxon>Panheteroptera</taxon>
        <taxon>Nepomorpha</taxon>
        <taxon>Nepidae</taxon>
        <taxon>Ranatrinae</taxon>
        <taxon>Ranatra</taxon>
    </lineage>
</organism>
<evidence type="ECO:0000313" key="2">
    <source>
        <dbReference type="EMBL" id="KAL1122745.1"/>
    </source>
</evidence>
<proteinExistence type="predicted"/>
<dbReference type="EMBL" id="JBFDAA010000013">
    <property type="protein sequence ID" value="KAL1122745.1"/>
    <property type="molecule type" value="Genomic_DNA"/>
</dbReference>
<keyword evidence="3" id="KW-1185">Reference proteome</keyword>
<dbReference type="PANTHER" id="PTHR15000:SF1">
    <property type="entry name" value="ERYTHROID DIFFERENTIATION-RELATED FACTOR 1"/>
    <property type="match status" value="1"/>
</dbReference>
<gene>
    <name evidence="2" type="ORF">AAG570_003072</name>
</gene>
<evidence type="ECO:0000259" key="1">
    <source>
        <dbReference type="Pfam" id="PF23723"/>
    </source>
</evidence>
<protein>
    <recommendedName>
        <fullName evidence="1">EDRF1 TPR repeats region domain-containing protein</fullName>
    </recommendedName>
</protein>
<accession>A0ABD0Y5T1</accession>
<sequence>MASKRRNMFYERTRSRRRWKLYFCREHTSGDDGRRRNMLQLCQMHYNKASGLLFLLEHPSDLLTVQIERVSLAEFISEMATSNSTKLKSLQSALNFIVECKPILLIMEERNRVLPAKTSNPQLDSAMDEMELAEREEEEKLTTLLEQRLQFILRTIIKLILTGNSQKGSSATAGQNEKLISHYKQAYSALLKRPADQNLVTHLANVVDLIKQH</sequence>
<dbReference type="InterPro" id="IPR056583">
    <property type="entry name" value="EDRF1_TPR"/>
</dbReference>
<feature type="domain" description="EDRF1 TPR repeats region" evidence="1">
    <location>
        <begin position="26"/>
        <end position="212"/>
    </location>
</feature>
<dbReference type="Pfam" id="PF23723">
    <property type="entry name" value="TPR_EDRF1"/>
    <property type="match status" value="1"/>
</dbReference>
<evidence type="ECO:0000313" key="3">
    <source>
        <dbReference type="Proteomes" id="UP001558652"/>
    </source>
</evidence>
<name>A0ABD0Y5T1_9HEMI</name>
<dbReference type="AlphaFoldDB" id="A0ABD0Y5T1"/>
<comment type="caution">
    <text evidence="2">The sequence shown here is derived from an EMBL/GenBank/DDBJ whole genome shotgun (WGS) entry which is preliminary data.</text>
</comment>
<dbReference type="Proteomes" id="UP001558652">
    <property type="component" value="Unassembled WGS sequence"/>
</dbReference>
<dbReference type="PANTHER" id="PTHR15000">
    <property type="entry name" value="ERYTHROID DIFFERENTIATION-RELATED FACTOR 1"/>
    <property type="match status" value="1"/>
</dbReference>
<reference evidence="2 3" key="1">
    <citation type="submission" date="2024-07" db="EMBL/GenBank/DDBJ databases">
        <title>Chromosome-level genome assembly of the water stick insect Ranatra chinensis (Heteroptera: Nepidae).</title>
        <authorList>
            <person name="Liu X."/>
        </authorList>
    </citation>
    <scope>NUCLEOTIDE SEQUENCE [LARGE SCALE GENOMIC DNA]</scope>
    <source>
        <strain evidence="2">Cailab_2021Rc</strain>
        <tissue evidence="2">Muscle</tissue>
    </source>
</reference>